<dbReference type="Gene3D" id="3.40.309.10">
    <property type="entry name" value="Aldehyde Dehydrogenase, Chain A, domain 2"/>
    <property type="match status" value="1"/>
</dbReference>
<dbReference type="InterPro" id="IPR016161">
    <property type="entry name" value="Ald_DH/histidinol_DH"/>
</dbReference>
<evidence type="ECO:0000256" key="7">
    <source>
        <dbReference type="RuleBase" id="RU003345"/>
    </source>
</evidence>
<reference evidence="9" key="1">
    <citation type="submission" date="2020-11" db="EMBL/GenBank/DDBJ databases">
        <authorList>
            <person name="Whitehead M."/>
        </authorList>
    </citation>
    <scope>NUCLEOTIDE SEQUENCE</scope>
    <source>
        <strain evidence="9">EGII</strain>
    </source>
</reference>
<dbReference type="InterPro" id="IPR016162">
    <property type="entry name" value="Ald_DH_N"/>
</dbReference>
<gene>
    <name evidence="9" type="ORF">CCAP1982_LOCUS12879</name>
</gene>
<proteinExistence type="inferred from homology"/>
<organism evidence="9 10">
    <name type="scientific">Ceratitis capitata</name>
    <name type="common">Mediterranean fruit fly</name>
    <name type="synonym">Tephritis capitata</name>
    <dbReference type="NCBI Taxonomy" id="7213"/>
    <lineage>
        <taxon>Eukaryota</taxon>
        <taxon>Metazoa</taxon>
        <taxon>Ecdysozoa</taxon>
        <taxon>Arthropoda</taxon>
        <taxon>Hexapoda</taxon>
        <taxon>Insecta</taxon>
        <taxon>Pterygota</taxon>
        <taxon>Neoptera</taxon>
        <taxon>Endopterygota</taxon>
        <taxon>Diptera</taxon>
        <taxon>Brachycera</taxon>
        <taxon>Muscomorpha</taxon>
        <taxon>Tephritoidea</taxon>
        <taxon>Tephritidae</taxon>
        <taxon>Ceratitis</taxon>
        <taxon>Ceratitis</taxon>
    </lineage>
</organism>
<evidence type="ECO:0000256" key="2">
    <source>
        <dbReference type="ARBA" id="ARBA00011881"/>
    </source>
</evidence>
<feature type="domain" description="Aldehyde dehydrogenase" evidence="8">
    <location>
        <begin position="390"/>
        <end position="553"/>
    </location>
</feature>
<protein>
    <recommendedName>
        <fullName evidence="5">aldehyde dehydrogenase (NAD(+))</fullName>
        <ecNumber evidence="5">1.2.1.3</ecNumber>
    </recommendedName>
</protein>
<dbReference type="SUPFAM" id="SSF53720">
    <property type="entry name" value="ALDH-like"/>
    <property type="match status" value="1"/>
</dbReference>
<dbReference type="Gene3D" id="3.40.605.10">
    <property type="entry name" value="Aldehyde Dehydrogenase, Chain A, domain 1"/>
    <property type="match status" value="1"/>
</dbReference>
<evidence type="ECO:0000313" key="10">
    <source>
        <dbReference type="Proteomes" id="UP000606786"/>
    </source>
</evidence>
<dbReference type="InterPro" id="IPR029510">
    <property type="entry name" value="Ald_DH_CS_GLU"/>
</dbReference>
<comment type="subunit">
    <text evidence="2">Homotetramer.</text>
</comment>
<evidence type="ECO:0000256" key="3">
    <source>
        <dbReference type="ARBA" id="ARBA00023002"/>
    </source>
</evidence>
<name>A0A811V0J9_CERCA</name>
<comment type="similarity">
    <text evidence="1 7">Belongs to the aldehyde dehydrogenase family.</text>
</comment>
<dbReference type="OrthoDB" id="310895at2759"/>
<evidence type="ECO:0000256" key="4">
    <source>
        <dbReference type="ARBA" id="ARBA00023027"/>
    </source>
</evidence>
<dbReference type="PANTHER" id="PTHR43521">
    <property type="entry name" value="ALPHA-AMINOADIPIC SEMIALDEHYDE DEHYDROGENASE"/>
    <property type="match status" value="1"/>
</dbReference>
<evidence type="ECO:0000256" key="6">
    <source>
        <dbReference type="PROSITE-ProRule" id="PRU10007"/>
    </source>
</evidence>
<keyword evidence="4" id="KW-0520">NAD</keyword>
<dbReference type="CDD" id="cd07130">
    <property type="entry name" value="ALDH_F7_AASADH"/>
    <property type="match status" value="1"/>
</dbReference>
<dbReference type="InterPro" id="IPR044638">
    <property type="entry name" value="ALDH7A1-like"/>
</dbReference>
<dbReference type="EMBL" id="CAJHJT010000034">
    <property type="protein sequence ID" value="CAD7004474.1"/>
    <property type="molecule type" value="Genomic_DNA"/>
</dbReference>
<accession>A0A811V0J9</accession>
<dbReference type="PANTHER" id="PTHR43521:SF1">
    <property type="entry name" value="ALPHA-AMINOADIPIC SEMIALDEHYDE DEHYDROGENASE"/>
    <property type="match status" value="1"/>
</dbReference>
<dbReference type="EC" id="1.2.1.3" evidence="5"/>
<dbReference type="InterPro" id="IPR015590">
    <property type="entry name" value="Aldehyde_DH_dom"/>
</dbReference>
<evidence type="ECO:0000259" key="8">
    <source>
        <dbReference type="Pfam" id="PF00171"/>
    </source>
</evidence>
<evidence type="ECO:0000256" key="5">
    <source>
        <dbReference type="ARBA" id="ARBA00024226"/>
    </source>
</evidence>
<dbReference type="GO" id="GO:0004029">
    <property type="term" value="F:aldehyde dehydrogenase (NAD+) activity"/>
    <property type="evidence" value="ECO:0007669"/>
    <property type="project" value="UniProtKB-EC"/>
</dbReference>
<keyword evidence="3 7" id="KW-0560">Oxidoreductase</keyword>
<dbReference type="Pfam" id="PF00171">
    <property type="entry name" value="Aldedh"/>
    <property type="match status" value="2"/>
</dbReference>
<dbReference type="Proteomes" id="UP000606786">
    <property type="component" value="Unassembled WGS sequence"/>
</dbReference>
<dbReference type="InterPro" id="IPR016163">
    <property type="entry name" value="Ald_DH_C"/>
</dbReference>
<evidence type="ECO:0000313" key="9">
    <source>
        <dbReference type="EMBL" id="CAD7004474.1"/>
    </source>
</evidence>
<keyword evidence="10" id="KW-1185">Reference proteome</keyword>
<evidence type="ECO:0000256" key="1">
    <source>
        <dbReference type="ARBA" id="ARBA00009986"/>
    </source>
</evidence>
<sequence>MSVFRHIGKSILLKHNQSALTLQASFIHKSHSVKSKNDYLIDTPEYDFLKDIGIERENFGVYNGSWQGSGEVITSIDPGTGRKIANIRMGSVQEMDEAIQIGVKAYEQWSQVPAPVRGDVIRQIGEEMRKYKEPLGKLVSLEVGKIHSEGQGEVQEFIDICDYAAGLSRIYSGQVINSERPEHIILEAWRPLGLVGVISAYNFPNAVFGWNAAIALTTGNSVLWKGAPTTSLVSVATMKVLAEVLNRNKLPPIATLCQGGANVGQQLVSDARVKLVSFTGSCATGRNVGVEVQKRFGKVILELGGNNALIVDQDANFQMVLEAALFGCIGTSGQRCTTTRRIIVHEKLYDRLVKELVAKYKQVYNSLFLIFSLVMNQLNSVYFILQVLPKVGHQLDPNTLVGPVHSQQNIEHYKAAIAEAVKLGGKIAFGGKVIQSDGFYTEPTIITDLPHDSPVVHRETFAPIVYVLKAKSIEQTIAWNNEVDQGLSSAIFTENISNAFKWIGPQGSDCGIVNINTTTNGAEIGGAFGGEKHTGGGRESGSDAWKQYCKRSTITLNHSGKLACAQGVVFNVE</sequence>
<dbReference type="AlphaFoldDB" id="A0A811V0J9"/>
<feature type="domain" description="Aldehyde dehydrogenase" evidence="8">
    <location>
        <begin position="69"/>
        <end position="363"/>
    </location>
</feature>
<feature type="active site" evidence="6">
    <location>
        <position position="302"/>
    </location>
</feature>
<dbReference type="PROSITE" id="PS00687">
    <property type="entry name" value="ALDEHYDE_DEHYDR_GLU"/>
    <property type="match status" value="1"/>
</dbReference>
<comment type="caution">
    <text evidence="9">The sequence shown here is derived from an EMBL/GenBank/DDBJ whole genome shotgun (WGS) entry which is preliminary data.</text>
</comment>